<evidence type="ECO:0000313" key="2">
    <source>
        <dbReference type="Proteomes" id="UP000886998"/>
    </source>
</evidence>
<comment type="caution">
    <text evidence="1">The sequence shown here is derived from an EMBL/GenBank/DDBJ whole genome shotgun (WGS) entry which is preliminary data.</text>
</comment>
<organism evidence="1 2">
    <name type="scientific">Trichonephila inaurata madagascariensis</name>
    <dbReference type="NCBI Taxonomy" id="2747483"/>
    <lineage>
        <taxon>Eukaryota</taxon>
        <taxon>Metazoa</taxon>
        <taxon>Ecdysozoa</taxon>
        <taxon>Arthropoda</taxon>
        <taxon>Chelicerata</taxon>
        <taxon>Arachnida</taxon>
        <taxon>Araneae</taxon>
        <taxon>Araneomorphae</taxon>
        <taxon>Entelegynae</taxon>
        <taxon>Araneoidea</taxon>
        <taxon>Nephilidae</taxon>
        <taxon>Trichonephila</taxon>
        <taxon>Trichonephila inaurata</taxon>
    </lineage>
</organism>
<dbReference type="EMBL" id="BMAV01024977">
    <property type="protein sequence ID" value="GFS37474.1"/>
    <property type="molecule type" value="Genomic_DNA"/>
</dbReference>
<dbReference type="Proteomes" id="UP000886998">
    <property type="component" value="Unassembled WGS sequence"/>
</dbReference>
<sequence>MTASCRRAGGFAEKLLYLGPNESHTLQKDDIKLLYIEHLSTLAAQLTHTPTSDVCPRVQRAIPTGQQPAPHPSRIFLCSITTDAFAKVSSPHICNFILILSYAF</sequence>
<gene>
    <name evidence="1" type="ORF">TNIN_12041</name>
</gene>
<keyword evidence="2" id="KW-1185">Reference proteome</keyword>
<protein>
    <submittedName>
        <fullName evidence="1">Uncharacterized protein</fullName>
    </submittedName>
</protein>
<name>A0A8X6M8S7_9ARAC</name>
<evidence type="ECO:0000313" key="1">
    <source>
        <dbReference type="EMBL" id="GFS37474.1"/>
    </source>
</evidence>
<proteinExistence type="predicted"/>
<reference evidence="1" key="1">
    <citation type="submission" date="2020-08" db="EMBL/GenBank/DDBJ databases">
        <title>Multicomponent nature underlies the extraordinary mechanical properties of spider dragline silk.</title>
        <authorList>
            <person name="Kono N."/>
            <person name="Nakamura H."/>
            <person name="Mori M."/>
            <person name="Yoshida Y."/>
            <person name="Ohtoshi R."/>
            <person name="Malay A.D."/>
            <person name="Moran D.A.P."/>
            <person name="Tomita M."/>
            <person name="Numata K."/>
            <person name="Arakawa K."/>
        </authorList>
    </citation>
    <scope>NUCLEOTIDE SEQUENCE</scope>
</reference>
<dbReference type="AlphaFoldDB" id="A0A8X6M8S7"/>
<accession>A0A8X6M8S7</accession>